<dbReference type="AlphaFoldDB" id="A0A7Z7KKH4"/>
<protein>
    <submittedName>
        <fullName evidence="1">Uncharacterized protein</fullName>
    </submittedName>
</protein>
<reference evidence="1 2" key="1">
    <citation type="submission" date="2018-06" db="EMBL/GenBank/DDBJ databases">
        <authorList>
            <consortium name="Pathogen Informatics"/>
            <person name="Doyle S."/>
        </authorList>
    </citation>
    <scope>NUCLEOTIDE SEQUENCE [LARGE SCALE GENOMIC DNA]</scope>
    <source>
        <strain evidence="1 2">NCTC2665</strain>
    </source>
</reference>
<dbReference type="EMBL" id="LS483396">
    <property type="protein sequence ID" value="SQG49493.1"/>
    <property type="molecule type" value="Genomic_DNA"/>
</dbReference>
<dbReference type="Proteomes" id="UP000248985">
    <property type="component" value="Chromosome 1"/>
</dbReference>
<organism evidence="1 2">
    <name type="scientific">Micrococcus luteus (strain ATCC 4698 / DSM 20030 / JCM 1464 / CCM 169 / CCUG 5858 / IAM 1056 / NBRC 3333 / NCIMB 9278 / NCTC 2665 / VKM Ac-2230)</name>
    <name type="common">Micrococcus lysodeikticus</name>
    <dbReference type="NCBI Taxonomy" id="465515"/>
    <lineage>
        <taxon>Bacteria</taxon>
        <taxon>Bacillati</taxon>
        <taxon>Actinomycetota</taxon>
        <taxon>Actinomycetes</taxon>
        <taxon>Micrococcales</taxon>
        <taxon>Micrococcaceae</taxon>
        <taxon>Micrococcus</taxon>
    </lineage>
</organism>
<evidence type="ECO:0000313" key="1">
    <source>
        <dbReference type="EMBL" id="SQG49493.1"/>
    </source>
</evidence>
<gene>
    <name evidence="1" type="ORF">NCTC2665_02043</name>
</gene>
<proteinExistence type="predicted"/>
<name>A0A7Z7KKH4_MICLC</name>
<evidence type="ECO:0000313" key="2">
    <source>
        <dbReference type="Proteomes" id="UP000248985"/>
    </source>
</evidence>
<accession>A0A7Z7KKH4</accession>
<sequence length="52" mass="5919">MYPVAGWWKNRPKLDQSDKGVNYSLVVSIEAPEVEVDLWTPVYQQVAAVIEV</sequence>